<accession>A0A915ZNC6</accession>
<dbReference type="Proteomes" id="UP000684084">
    <property type="component" value="Unassembled WGS sequence"/>
</dbReference>
<protein>
    <recommendedName>
        <fullName evidence="3">F-box domain-containing protein</fullName>
    </recommendedName>
</protein>
<proteinExistence type="predicted"/>
<dbReference type="EMBL" id="CAGKOT010000043">
    <property type="protein sequence ID" value="CAB5380905.1"/>
    <property type="molecule type" value="Genomic_DNA"/>
</dbReference>
<dbReference type="OrthoDB" id="550575at2759"/>
<comment type="caution">
    <text evidence="1">The sequence shown here is derived from an EMBL/GenBank/DDBJ whole genome shotgun (WGS) entry which is preliminary data.</text>
</comment>
<evidence type="ECO:0000313" key="1">
    <source>
        <dbReference type="EMBL" id="CAB5380905.1"/>
    </source>
</evidence>
<organism evidence="1 2">
    <name type="scientific">Rhizophagus irregularis</name>
    <dbReference type="NCBI Taxonomy" id="588596"/>
    <lineage>
        <taxon>Eukaryota</taxon>
        <taxon>Fungi</taxon>
        <taxon>Fungi incertae sedis</taxon>
        <taxon>Mucoromycota</taxon>
        <taxon>Glomeromycotina</taxon>
        <taxon>Glomeromycetes</taxon>
        <taxon>Glomerales</taxon>
        <taxon>Glomeraceae</taxon>
        <taxon>Rhizophagus</taxon>
    </lineage>
</organism>
<gene>
    <name evidence="1" type="ORF">CHRIB12_LOCUS17306</name>
</gene>
<evidence type="ECO:0008006" key="3">
    <source>
        <dbReference type="Google" id="ProtNLM"/>
    </source>
</evidence>
<reference evidence="1" key="1">
    <citation type="submission" date="2020-05" db="EMBL/GenBank/DDBJ databases">
        <authorList>
            <person name="Rincon C."/>
            <person name="Sanders R I."/>
            <person name="Robbins C."/>
            <person name="Chaturvedi A."/>
        </authorList>
    </citation>
    <scope>NUCLEOTIDE SEQUENCE</scope>
    <source>
        <strain evidence="1">CHB12</strain>
    </source>
</reference>
<evidence type="ECO:0000313" key="2">
    <source>
        <dbReference type="Proteomes" id="UP000684084"/>
    </source>
</evidence>
<dbReference type="VEuPathDB" id="FungiDB:RhiirFUN_014400"/>
<name>A0A915ZNC6_9GLOM</name>
<sequence>MVSKLNHDCFRNILECLESNQSVLFKCLLVNRLWFEISIPYLWENPFSIVYRKGVANSRRLLKTIISMFPFEKSMEDKLNSCKTYKVTYHKYEQSFYNYLRFIKIFKSIEFHGFIDKCSRNYTHHKTNNENEEGTISSILSYHVYDIIFKNCSGIKQITLLTISKRIMKMKSFDNLSNLCVLEIGEIQYLEKIAHICKKIKKIVINLHGGFNNSQLLINFLKVQHGLKAVYLLSRFKLFQISNELLIQMHSIEELCIKNFILPNGQIITLSKLKRLEITVSEWTSQTVATLLTISCPILEVLKFDDSLPPLDVLAEFIKKTEGHLQCLHLDHPYEHLDTQVLLKSIAKSCPKIKSLAIIINITEDLNLLEHLLLSCNELKSLTLMSFDYIRLTLLQEVLRMIDENWKVSSEFSEYGRRIEFNKFHN</sequence>
<dbReference type="AlphaFoldDB" id="A0A915ZNC6"/>